<feature type="region of interest" description="Disordered" evidence="1">
    <location>
        <begin position="24"/>
        <end position="48"/>
    </location>
</feature>
<evidence type="ECO:0000256" key="1">
    <source>
        <dbReference type="SAM" id="MobiDB-lite"/>
    </source>
</evidence>
<dbReference type="Pfam" id="PF01822">
    <property type="entry name" value="WSC"/>
    <property type="match status" value="1"/>
</dbReference>
<evidence type="ECO:0000256" key="2">
    <source>
        <dbReference type="SAM" id="SignalP"/>
    </source>
</evidence>
<comment type="caution">
    <text evidence="4">The sequence shown here is derived from an EMBL/GenBank/DDBJ whole genome shotgun (WGS) entry which is preliminary data.</text>
</comment>
<feature type="compositionally biased region" description="Low complexity" evidence="1">
    <location>
        <begin position="215"/>
        <end position="241"/>
    </location>
</feature>
<dbReference type="AlphaFoldDB" id="A0A2T4H3X8"/>
<protein>
    <recommendedName>
        <fullName evidence="3">WSC domain-containing protein</fullName>
    </recommendedName>
</protein>
<feature type="region of interest" description="Disordered" evidence="1">
    <location>
        <begin position="207"/>
        <end position="286"/>
    </location>
</feature>
<feature type="domain" description="WSC" evidence="3">
    <location>
        <begin position="298"/>
        <end position="388"/>
    </location>
</feature>
<evidence type="ECO:0000313" key="5">
    <source>
        <dbReference type="Proteomes" id="UP000241587"/>
    </source>
</evidence>
<dbReference type="SMART" id="SM00321">
    <property type="entry name" value="WSC"/>
    <property type="match status" value="1"/>
</dbReference>
<dbReference type="OMA" id="PPCYGDH"/>
<accession>A0A2T4H3X8</accession>
<keyword evidence="2" id="KW-0732">Signal</keyword>
<organism evidence="4 5">
    <name type="scientific">Fusarium culmorum</name>
    <dbReference type="NCBI Taxonomy" id="5516"/>
    <lineage>
        <taxon>Eukaryota</taxon>
        <taxon>Fungi</taxon>
        <taxon>Dikarya</taxon>
        <taxon>Ascomycota</taxon>
        <taxon>Pezizomycotina</taxon>
        <taxon>Sordariomycetes</taxon>
        <taxon>Hypocreomycetidae</taxon>
        <taxon>Hypocreales</taxon>
        <taxon>Nectriaceae</taxon>
        <taxon>Fusarium</taxon>
    </lineage>
</organism>
<feature type="compositionally biased region" description="Polar residues" evidence="1">
    <location>
        <begin position="24"/>
        <end position="35"/>
    </location>
</feature>
<feature type="compositionally biased region" description="Low complexity" evidence="1">
    <location>
        <begin position="36"/>
        <end position="47"/>
    </location>
</feature>
<reference evidence="4 5" key="1">
    <citation type="submission" date="2018-02" db="EMBL/GenBank/DDBJ databases">
        <title>Fusarium culmorum secondary metabolites in fungal-bacterial-plant interactions.</title>
        <authorList>
            <person name="Schmidt R."/>
        </authorList>
    </citation>
    <scope>NUCLEOTIDE SEQUENCE [LARGE SCALE GENOMIC DNA]</scope>
    <source>
        <strain evidence="4 5">PV</strain>
    </source>
</reference>
<feature type="signal peptide" evidence="2">
    <location>
        <begin position="1"/>
        <end position="17"/>
    </location>
</feature>
<feature type="compositionally biased region" description="Polar residues" evidence="1">
    <location>
        <begin position="242"/>
        <end position="267"/>
    </location>
</feature>
<keyword evidence="5" id="KW-1185">Reference proteome</keyword>
<evidence type="ECO:0000313" key="4">
    <source>
        <dbReference type="EMBL" id="PTD10524.1"/>
    </source>
</evidence>
<evidence type="ECO:0000259" key="3">
    <source>
        <dbReference type="PROSITE" id="PS51212"/>
    </source>
</evidence>
<sequence>MRFAPGLLLALASSATAQRFTNSSIPATGSATEPATGTTTSLSPTDTEVPDQPLDLGSATLGPGASFVNRPDGSIAIALFAGPNGIASFSIGIPNDAFAGFIGQLFTILFEIFVELLENSRKRADTDCTLDVTVDGVNVFAEGLTPNGGYVSKSSRGTLGGDSPPNVEFVQSCGDNPAQATIANVKIGAGEGDGGNGGGNPIVTETTLTNGEGEPTATVTDTIIPTGTDTETNTNAEGATTNSEGETIVPTETATDVNTNSEGATTNSEGETITATGTETAPTSTATSAAGFPGSIGNFAFFGCVGSTGGFPTFELVESSASMDLDRCAELCEGRSYFGVHENDCYAGDEINDDNTERVNSDLCDIECPGDDSEFCGGDAPLARRSRLSRRQAIPNTILLTVYVSLGGADVTLTNVLTATVTDQSTITTTFTTTIEGASTTETQTVTAIYECYNGQCYPDTGKGGRIVYIFKPYPGEDCDGQYVYISEACSCKGGSQYVPKYCSNGDCHGLTVYKPEQCDDWYNYDVCYTPADCDTCEHGQVVYKPWENSYGTPDHPKVPELPVCSSSGCPETEHGSKPTPPCTGDHCEESGSKPTPPCTGDHCEESGSKPAPPCYGDHCEESGSKPAPPCYGDHCEESGSKPAPPCYGDHCEESGSKPAPPCTGDHCEESGSKPAPPCYGDHCEESGSKPAPPCYGDHCEESGSKPAPPCTGDHCEESGSKPAPPSGGSSDSGSKPAPPSGGSDTGSKPAPPSGGSSDSGSKGEAPCSGDHCEPTIVSSAGKQAVGGLALLAAVAAALL</sequence>
<dbReference type="EMBL" id="PVEM01000003">
    <property type="protein sequence ID" value="PTD10524.1"/>
    <property type="molecule type" value="Genomic_DNA"/>
</dbReference>
<feature type="chain" id="PRO_5015575515" description="WSC domain-containing protein" evidence="2">
    <location>
        <begin position="18"/>
        <end position="800"/>
    </location>
</feature>
<gene>
    <name evidence="4" type="ORF">FCULG_00008925</name>
</gene>
<dbReference type="OrthoDB" id="2019572at2759"/>
<name>A0A2T4H3X8_FUSCU</name>
<proteinExistence type="predicted"/>
<dbReference type="InterPro" id="IPR002889">
    <property type="entry name" value="WSC_carb-bd"/>
</dbReference>
<dbReference type="Proteomes" id="UP000241587">
    <property type="component" value="Unassembled WGS sequence"/>
</dbReference>
<feature type="compositionally biased region" description="Low complexity" evidence="1">
    <location>
        <begin position="727"/>
        <end position="764"/>
    </location>
</feature>
<feature type="compositionally biased region" description="Low complexity" evidence="1">
    <location>
        <begin position="268"/>
        <end position="286"/>
    </location>
</feature>
<dbReference type="PROSITE" id="PS51212">
    <property type="entry name" value="WSC"/>
    <property type="match status" value="1"/>
</dbReference>
<feature type="region of interest" description="Disordered" evidence="1">
    <location>
        <begin position="649"/>
        <end position="776"/>
    </location>
</feature>